<name>A0A8H2WMP7_9AGAM</name>
<proteinExistence type="predicted"/>
<dbReference type="Proteomes" id="UP000663843">
    <property type="component" value="Unassembled WGS sequence"/>
</dbReference>
<dbReference type="EMBL" id="CAJMWT010001210">
    <property type="protein sequence ID" value="CAE6387746.1"/>
    <property type="molecule type" value="Genomic_DNA"/>
</dbReference>
<evidence type="ECO:0000313" key="2">
    <source>
        <dbReference type="Proteomes" id="UP000663843"/>
    </source>
</evidence>
<protein>
    <recommendedName>
        <fullName evidence="3">F-box domain-containing protein</fullName>
    </recommendedName>
</protein>
<sequence>MTDPTVSTPTSREIQSSRQAWTDGCPISCLPEEILADIFVRRVYRRCKGYAPSFMIRRIGAIYRRVYTLISVCVTWRRIGLACPNLWLVVPIIDPQRIPRVPSNKLILQRAGSRNLHLAISVNNPSFEELENLAGHWHRFSVINLWSESTTGGEISQVLEKILECSPPGSISRMSLRKPDRNFASHLNVGTGSDLPIAEFAGSLSALRTSGIPFHWGRITFSHRLVQLRIDQIVANNDSELRGFFTALSSACELKELKLIEILFDPRILDRTVPLEVVSLPKLEFLYVERGRFNVIDFILSHIARGTYHITLNLDPDIAYRHPYLGEQADLEAFYAFLRSVPVHKLILNGHGGSLWEFGTGLQRTLEATPGLKTLVLNYFILTPELLAGLQRSTASEVSMNRDTFPRLTRIEFQVGLVMSLIELKPNFKAIFESHRVQTMVLGVKFMLERMDGKHLAHDELLKWMKRHVSHLKIIGPPFWAPEHRDPWQLWDI</sequence>
<evidence type="ECO:0000313" key="1">
    <source>
        <dbReference type="EMBL" id="CAE6387746.1"/>
    </source>
</evidence>
<organism evidence="1 2">
    <name type="scientific">Rhizoctonia solani</name>
    <dbReference type="NCBI Taxonomy" id="456999"/>
    <lineage>
        <taxon>Eukaryota</taxon>
        <taxon>Fungi</taxon>
        <taxon>Dikarya</taxon>
        <taxon>Basidiomycota</taxon>
        <taxon>Agaricomycotina</taxon>
        <taxon>Agaricomycetes</taxon>
        <taxon>Cantharellales</taxon>
        <taxon>Ceratobasidiaceae</taxon>
        <taxon>Rhizoctonia</taxon>
    </lineage>
</organism>
<gene>
    <name evidence="1" type="ORF">RDB_LOCUS28828</name>
</gene>
<reference evidence="1" key="1">
    <citation type="submission" date="2021-01" db="EMBL/GenBank/DDBJ databases">
        <authorList>
            <person name="Kaushik A."/>
        </authorList>
    </citation>
    <scope>NUCLEOTIDE SEQUENCE</scope>
    <source>
        <strain evidence="1">AG2-2IIIB</strain>
    </source>
</reference>
<dbReference type="AlphaFoldDB" id="A0A8H2WMP7"/>
<evidence type="ECO:0008006" key="3">
    <source>
        <dbReference type="Google" id="ProtNLM"/>
    </source>
</evidence>
<accession>A0A8H2WMP7</accession>
<comment type="caution">
    <text evidence="1">The sequence shown here is derived from an EMBL/GenBank/DDBJ whole genome shotgun (WGS) entry which is preliminary data.</text>
</comment>